<organism evidence="1 2">
    <name type="scientific">Richelia intracellularis HH01</name>
    <dbReference type="NCBI Taxonomy" id="1165094"/>
    <lineage>
        <taxon>Bacteria</taxon>
        <taxon>Bacillati</taxon>
        <taxon>Cyanobacteriota</taxon>
        <taxon>Cyanophyceae</taxon>
        <taxon>Nostocales</taxon>
        <taxon>Nostocaceae</taxon>
        <taxon>Richelia</taxon>
    </lineage>
</organism>
<reference evidence="1 2" key="1">
    <citation type="submission" date="2012-05" db="EMBL/GenBank/DDBJ databases">
        <authorList>
            <person name="Hilton J."/>
        </authorList>
    </citation>
    <scope>NUCLEOTIDE SEQUENCE [LARGE SCALE GENOMIC DNA]</scope>
    <source>
        <strain evidence="1 2">HH01</strain>
    </source>
</reference>
<gene>
    <name evidence="1" type="ORF">RINTHH_1800</name>
</gene>
<proteinExistence type="predicted"/>
<protein>
    <submittedName>
        <fullName evidence="1">Uncharacterized protein</fullName>
    </submittedName>
</protein>
<comment type="caution">
    <text evidence="1">The sequence shown here is derived from an EMBL/GenBank/DDBJ whole genome shotgun (WGS) entry which is preliminary data.</text>
</comment>
<dbReference type="Proteomes" id="UP000053051">
    <property type="component" value="Unassembled WGS sequence"/>
</dbReference>
<evidence type="ECO:0000313" key="2">
    <source>
        <dbReference type="Proteomes" id="UP000053051"/>
    </source>
</evidence>
<keyword evidence="2" id="KW-1185">Reference proteome</keyword>
<accession>M1X275</accession>
<evidence type="ECO:0000313" key="1">
    <source>
        <dbReference type="EMBL" id="CCH66335.1"/>
    </source>
</evidence>
<dbReference type="EMBL" id="CAIY01000010">
    <property type="protein sequence ID" value="CCH66335.1"/>
    <property type="molecule type" value="Genomic_DNA"/>
</dbReference>
<sequence length="43" mass="5115">MTISVLDDRSDKLIELLENKRLSFDKDISWIIESYFEINTIPI</sequence>
<dbReference type="AlphaFoldDB" id="M1X275"/>
<name>M1X275_9NOST</name>
<dbReference type="RefSeq" id="WP_008231686.1">
    <property type="nucleotide sequence ID" value="NZ_CAIY01000010.1"/>
</dbReference>
<reference evidence="2" key="2">
    <citation type="submission" date="2016-01" db="EMBL/GenBank/DDBJ databases">
        <title>Diatom-associated endosymboitic cyanobacterium lacks core nitrogen metabolism enzymes.</title>
        <authorList>
            <person name="Hilton J.A."/>
            <person name="Foster R.A."/>
            <person name="Tripp H.J."/>
            <person name="Carter B.J."/>
            <person name="Zehr J.P."/>
            <person name="Villareal T.A."/>
        </authorList>
    </citation>
    <scope>NUCLEOTIDE SEQUENCE [LARGE SCALE GENOMIC DNA]</scope>
    <source>
        <strain evidence="2">HH01</strain>
    </source>
</reference>